<proteinExistence type="inferred from homology"/>
<dbReference type="InterPro" id="IPR004846">
    <property type="entry name" value="T2SS/T3SS_dom"/>
</dbReference>
<dbReference type="GO" id="GO:0015627">
    <property type="term" value="C:type II protein secretion system complex"/>
    <property type="evidence" value="ECO:0007669"/>
    <property type="project" value="TreeGrafter"/>
</dbReference>
<comment type="similarity">
    <text evidence="1">Belongs to the bacterial secretin family.</text>
</comment>
<comment type="caution">
    <text evidence="5">The sequence shown here is derived from an EMBL/GenBank/DDBJ whole genome shotgun (WGS) entry which is preliminary data.</text>
</comment>
<feature type="domain" description="Type II/III secretion system secretin-like" evidence="3">
    <location>
        <begin position="256"/>
        <end position="412"/>
    </location>
</feature>
<dbReference type="OrthoDB" id="9775455at2"/>
<evidence type="ECO:0000313" key="6">
    <source>
        <dbReference type="Proteomes" id="UP000298325"/>
    </source>
</evidence>
<keyword evidence="6" id="KW-1185">Reference proteome</keyword>
<gene>
    <name evidence="5" type="ORF">E5Q11_04915</name>
</gene>
<dbReference type="PRINTS" id="PR00811">
    <property type="entry name" value="BCTERIALGSPD"/>
</dbReference>
<dbReference type="RefSeq" id="WP_135802248.1">
    <property type="nucleotide sequence ID" value="NZ_SRPF01000001.1"/>
</dbReference>
<dbReference type="PANTHER" id="PTHR30332:SF17">
    <property type="entry name" value="TYPE IV PILIATION SYSTEM PROTEIN DR_0774-RELATED"/>
    <property type="match status" value="1"/>
</dbReference>
<dbReference type="EMBL" id="SRPF01000001">
    <property type="protein sequence ID" value="TGN41863.1"/>
    <property type="molecule type" value="Genomic_DNA"/>
</dbReference>
<accession>A0A4Z1CCL6</accession>
<dbReference type="Pfam" id="PF00263">
    <property type="entry name" value="Secretin"/>
    <property type="match status" value="1"/>
</dbReference>
<evidence type="ECO:0000256" key="1">
    <source>
        <dbReference type="RuleBase" id="RU004003"/>
    </source>
</evidence>
<name>A0A4Z1CCL6_9GAMM</name>
<dbReference type="AlphaFoldDB" id="A0A4Z1CCL6"/>
<protein>
    <submittedName>
        <fullName evidence="5">Uncharacterized protein</fullName>
    </submittedName>
</protein>
<evidence type="ECO:0000259" key="4">
    <source>
        <dbReference type="Pfam" id="PF13629"/>
    </source>
</evidence>
<evidence type="ECO:0000259" key="3">
    <source>
        <dbReference type="Pfam" id="PF00263"/>
    </source>
</evidence>
<dbReference type="InterPro" id="IPR050810">
    <property type="entry name" value="Bact_Secretion_Sys_Channel"/>
</dbReference>
<dbReference type="Pfam" id="PF13629">
    <property type="entry name" value="T2SS-T3SS_pil_N"/>
    <property type="match status" value="1"/>
</dbReference>
<feature type="domain" description="Pilus formation protein N-terminal" evidence="4">
    <location>
        <begin position="35"/>
        <end position="97"/>
    </location>
</feature>
<dbReference type="InterPro" id="IPR032789">
    <property type="entry name" value="T2SS-T3SS_pil_N"/>
</dbReference>
<dbReference type="GO" id="GO:0009306">
    <property type="term" value="P:protein secretion"/>
    <property type="evidence" value="ECO:0007669"/>
    <property type="project" value="InterPro"/>
</dbReference>
<dbReference type="PANTHER" id="PTHR30332">
    <property type="entry name" value="PROBABLE GENERAL SECRETION PATHWAY PROTEIN D"/>
    <property type="match status" value="1"/>
</dbReference>
<dbReference type="InterPro" id="IPR001775">
    <property type="entry name" value="GspD/PilQ"/>
</dbReference>
<evidence type="ECO:0000313" key="5">
    <source>
        <dbReference type="EMBL" id="TGN41863.1"/>
    </source>
</evidence>
<dbReference type="Proteomes" id="UP000298325">
    <property type="component" value="Unassembled WGS sequence"/>
</dbReference>
<evidence type="ECO:0000256" key="2">
    <source>
        <dbReference type="SAM" id="SignalP"/>
    </source>
</evidence>
<organism evidence="5 6">
    <name type="scientific">Marinobacter confluentis</name>
    <dbReference type="NCBI Taxonomy" id="1697557"/>
    <lineage>
        <taxon>Bacteria</taxon>
        <taxon>Pseudomonadati</taxon>
        <taxon>Pseudomonadota</taxon>
        <taxon>Gammaproteobacteria</taxon>
        <taxon>Pseudomonadales</taxon>
        <taxon>Marinobacteraceae</taxon>
        <taxon>Marinobacter</taxon>
    </lineage>
</organism>
<sequence>MKLHTQRITPACRRLAEIACLVLAMMLMSSTPATAHNLSVPVGFTHLMDVPGVTRVAIGDGELAEVHALNETEEVLVIGLVPGSTDLRVWTDDGEQHRHRLTVGSSEAKVSSEKLQSLLGELEGIEMREMGNGDILLYGQALRPQDAALIEALAERYDEVISEVTVSEVLAKPTINLNARIIEVRRNGLTQLGIDWADTLAGPEVATVNDWSTNSLFRPALPSGVQAPSSLTVPLDAGSQSYFGWSTRVTSAINLLASDGVARLLAEPQVSVVSGKEARFVVGGEIPISAVDTNGQLRIEYKDYGIILEIEPIADGAGGLINTRIGVEVSSIDGSVSINGIPGIVSRKTDTHVSLLSGESFIVSGLLSSEESKDVDKVPGLGNIPILGELFKSRAFQNNETELLVLVRPTIVSAIDDVNQQRLDQFDDLVNESGDSVQFSLYD</sequence>
<reference evidence="5 6" key="1">
    <citation type="submission" date="2019-04" db="EMBL/GenBank/DDBJ databases">
        <authorList>
            <person name="Park S."/>
            <person name="Yoon J.-H."/>
        </authorList>
    </citation>
    <scope>NUCLEOTIDE SEQUENCE [LARGE SCALE GENOMIC DNA]</scope>
    <source>
        <strain evidence="5 6">HJM-18</strain>
    </source>
</reference>
<feature type="chain" id="PRO_5021304350" evidence="2">
    <location>
        <begin position="36"/>
        <end position="443"/>
    </location>
</feature>
<keyword evidence="2" id="KW-0732">Signal</keyword>
<feature type="signal peptide" evidence="2">
    <location>
        <begin position="1"/>
        <end position="35"/>
    </location>
</feature>